<organism evidence="1 2">
    <name type="scientific">Schleiferilactobacillus shenzhenensis LY-73</name>
    <dbReference type="NCBI Taxonomy" id="1231336"/>
    <lineage>
        <taxon>Bacteria</taxon>
        <taxon>Bacillati</taxon>
        <taxon>Bacillota</taxon>
        <taxon>Bacilli</taxon>
        <taxon>Lactobacillales</taxon>
        <taxon>Lactobacillaceae</taxon>
        <taxon>Schleiferilactobacillus</taxon>
    </lineage>
</organism>
<dbReference type="RefSeq" id="WP_022529868.1">
    <property type="nucleotide sequence ID" value="NZ_KI271591.1"/>
</dbReference>
<evidence type="ECO:0000313" key="2">
    <source>
        <dbReference type="Proteomes" id="UP000030647"/>
    </source>
</evidence>
<evidence type="ECO:0000313" key="1">
    <source>
        <dbReference type="EMBL" id="ERL64931.1"/>
    </source>
</evidence>
<dbReference type="eggNOG" id="ENOG503201D">
    <property type="taxonomic scope" value="Bacteria"/>
</dbReference>
<dbReference type="OrthoDB" id="9967835at2"/>
<reference evidence="2" key="1">
    <citation type="journal article" date="2013" name="Genome Announc.">
        <title>Whole-Genome Sequencing of Lactobacillus shenzhenensis Strain LY-73T.</title>
        <authorList>
            <person name="Lin Z."/>
            <person name="Liu Z."/>
            <person name="Yang R."/>
            <person name="Zou Y."/>
            <person name="Wan D."/>
            <person name="Chen J."/>
            <person name="Guo M."/>
            <person name="Zhao J."/>
            <person name="Fang C."/>
            <person name="Yang R."/>
            <person name="Liu F."/>
        </authorList>
    </citation>
    <scope>NUCLEOTIDE SEQUENCE [LARGE SCALE GENOMIC DNA]</scope>
    <source>
        <strain evidence="2">LY-73</strain>
    </source>
</reference>
<proteinExistence type="predicted"/>
<accession>U4TJD7</accession>
<name>U4TJD7_9LACO</name>
<dbReference type="HOGENOM" id="CLU_2155158_0_0_9"/>
<dbReference type="EMBL" id="KI271591">
    <property type="protein sequence ID" value="ERL64931.1"/>
    <property type="molecule type" value="Genomic_DNA"/>
</dbReference>
<gene>
    <name evidence="1" type="ORF">L248_0535</name>
</gene>
<dbReference type="STRING" id="1231336.L248_0535"/>
<dbReference type="Proteomes" id="UP000030647">
    <property type="component" value="Unassembled WGS sequence"/>
</dbReference>
<protein>
    <submittedName>
        <fullName evidence="1">Uncharacterized protein</fullName>
    </submittedName>
</protein>
<keyword evidence="2" id="KW-1185">Reference proteome</keyword>
<dbReference type="AlphaFoldDB" id="U4TJD7"/>
<sequence length="111" mass="12500">MSFLTDTKRRLILLAVILGVFSIAMLASGISDADETAAPSHVQFNRLVRRTRALPRQATRAVIIHRLGEPNSQELTPAKHKQTLQWRYPGVGRITLRLSGGRLTSQHLERY</sequence>